<evidence type="ECO:0000256" key="1">
    <source>
        <dbReference type="ARBA" id="ARBA00004651"/>
    </source>
</evidence>
<feature type="transmembrane region" description="Helical" evidence="8">
    <location>
        <begin position="87"/>
        <end position="111"/>
    </location>
</feature>
<accession>A0ABY8VIA0</accession>
<evidence type="ECO:0000256" key="6">
    <source>
        <dbReference type="ARBA" id="ARBA00022989"/>
    </source>
</evidence>
<dbReference type="InterPro" id="IPR006512">
    <property type="entry name" value="YidE_YbjL"/>
</dbReference>
<feature type="transmembrane region" description="Helical" evidence="8">
    <location>
        <begin position="348"/>
        <end position="368"/>
    </location>
</feature>
<name>A0ABY8VIA0_9CORY</name>
<dbReference type="PANTHER" id="PTHR30445:SF3">
    <property type="entry name" value="TRANSPORT PROTEIN YIDE-RELATED"/>
    <property type="match status" value="1"/>
</dbReference>
<dbReference type="Proteomes" id="UP001238805">
    <property type="component" value="Chromosome"/>
</dbReference>
<keyword evidence="3" id="KW-0813">Transport</keyword>
<evidence type="ECO:0000256" key="8">
    <source>
        <dbReference type="SAM" id="Phobius"/>
    </source>
</evidence>
<reference evidence="10 11" key="1">
    <citation type="submission" date="2023-05" db="EMBL/GenBank/DDBJ databases">
        <title>Corynebacterium suedekumii sp. nov. and Corynebacterium breve sp. nov. isolated from raw cow's milk.</title>
        <authorList>
            <person name="Baer M.K."/>
            <person name="Mehl L."/>
            <person name="Hellmuth R."/>
            <person name="Marke G."/>
            <person name="Lipski A."/>
        </authorList>
    </citation>
    <scope>NUCLEOTIDE SEQUENCE [LARGE SCALE GENOMIC DNA]</scope>
    <source>
        <strain evidence="10 11">LM112</strain>
    </source>
</reference>
<dbReference type="InterPro" id="IPR050144">
    <property type="entry name" value="AAE_transporter"/>
</dbReference>
<feature type="transmembrane region" description="Helical" evidence="8">
    <location>
        <begin position="150"/>
        <end position="168"/>
    </location>
</feature>
<dbReference type="Pfam" id="PF02080">
    <property type="entry name" value="TrkA_C"/>
    <property type="match status" value="1"/>
</dbReference>
<gene>
    <name evidence="10" type="ORF">QP029_08885</name>
</gene>
<dbReference type="RefSeq" id="WP_284873965.1">
    <property type="nucleotide sequence ID" value="NZ_CP126970.1"/>
</dbReference>
<feature type="transmembrane region" description="Helical" evidence="8">
    <location>
        <begin position="413"/>
        <end position="437"/>
    </location>
</feature>
<feature type="transmembrane region" description="Helical" evidence="8">
    <location>
        <begin position="501"/>
        <end position="520"/>
    </location>
</feature>
<comment type="similarity">
    <text evidence="2">Belongs to the AAE transporter (TC 2.A.81) family.</text>
</comment>
<dbReference type="InterPro" id="IPR036721">
    <property type="entry name" value="RCK_C_sf"/>
</dbReference>
<dbReference type="Gene3D" id="3.30.70.1450">
    <property type="entry name" value="Regulator of K+ conductance, C-terminal domain"/>
    <property type="match status" value="1"/>
</dbReference>
<keyword evidence="4" id="KW-1003">Cell membrane</keyword>
<sequence length="521" mass="54464">MIELLSGNVILTIFLVIALGTAFGSIPFGPIRFGAAGALFVGLIVGAFVDLNDPILTFLQDLGLGIFVYMVGLEAGETFFRDLKAQLGMMLASVVAVTVGAVVAVGAGGLLNISREVAVGVFSGALTSTPSLALAQEQTGSEIPAVGYSIGYPTGVVVAILLVAVTIGRTWKAKKDQENEDEKILHPVTIAVEVDEVDMAQLDEKYGDQFVVSTLRHHGRARVAEDEVPLERGDVVGIMATRAVTDDLVAAIGRRVAARPLIDEKVTVQHFTVSNKDIAGNQVGNLALPGAFGARITRVRRADEIFLANDDTYLAYGDIVEVVLPAKRQREVNSYFGDSIQSFAELDWIAVAGGLAIGFLFALIQIPLPGGSSFALGAAAGPLIAGLILGALQRTGKTAWQLPRSANYTLRQLGLMMFLAAVGTASGPAFASTAFSLQGLTAILLAVLVSIAGCGTFLLLAALLGKSATRANGGVSGMLGQPAVLQYALENSSDSRIMSGYTATFAVALIFKIVIIPFLLV</sequence>
<dbReference type="PANTHER" id="PTHR30445">
    <property type="entry name" value="K(+)_H(+) ANTIPORTER SUBUNIT KHTT"/>
    <property type="match status" value="1"/>
</dbReference>
<feature type="transmembrane region" description="Helical" evidence="8">
    <location>
        <begin position="443"/>
        <end position="464"/>
    </location>
</feature>
<evidence type="ECO:0000259" key="9">
    <source>
        <dbReference type="PROSITE" id="PS51202"/>
    </source>
</evidence>
<feature type="transmembrane region" description="Helical" evidence="8">
    <location>
        <begin position="374"/>
        <end position="392"/>
    </location>
</feature>
<proteinExistence type="inferred from homology"/>
<keyword evidence="5 8" id="KW-0812">Transmembrane</keyword>
<dbReference type="NCBIfam" id="TIGR01625">
    <property type="entry name" value="YidE_YbjL_dupl"/>
    <property type="match status" value="2"/>
</dbReference>
<protein>
    <submittedName>
        <fullName evidence="10">TrkA C-terminal domain-containing protein</fullName>
    </submittedName>
</protein>
<evidence type="ECO:0000256" key="3">
    <source>
        <dbReference type="ARBA" id="ARBA00022448"/>
    </source>
</evidence>
<feature type="transmembrane region" description="Helical" evidence="8">
    <location>
        <begin position="6"/>
        <end position="24"/>
    </location>
</feature>
<evidence type="ECO:0000313" key="11">
    <source>
        <dbReference type="Proteomes" id="UP001238805"/>
    </source>
</evidence>
<dbReference type="Pfam" id="PF06826">
    <property type="entry name" value="Asp-Al_Ex"/>
    <property type="match status" value="2"/>
</dbReference>
<feature type="domain" description="RCK C-terminal" evidence="9">
    <location>
        <begin position="256"/>
        <end position="338"/>
    </location>
</feature>
<feature type="transmembrane region" description="Helical" evidence="8">
    <location>
        <begin position="55"/>
        <end position="75"/>
    </location>
</feature>
<feature type="transmembrane region" description="Helical" evidence="8">
    <location>
        <begin position="31"/>
        <end position="49"/>
    </location>
</feature>
<comment type="subcellular location">
    <subcellularLocation>
        <location evidence="1">Cell membrane</location>
        <topology evidence="1">Multi-pass membrane protein</topology>
    </subcellularLocation>
</comment>
<evidence type="ECO:0000313" key="10">
    <source>
        <dbReference type="EMBL" id="WIM69371.1"/>
    </source>
</evidence>
<organism evidence="10 11">
    <name type="scientific">Corynebacterium suedekumii</name>
    <dbReference type="NCBI Taxonomy" id="3049801"/>
    <lineage>
        <taxon>Bacteria</taxon>
        <taxon>Bacillati</taxon>
        <taxon>Actinomycetota</taxon>
        <taxon>Actinomycetes</taxon>
        <taxon>Mycobacteriales</taxon>
        <taxon>Corynebacteriaceae</taxon>
        <taxon>Corynebacterium</taxon>
    </lineage>
</organism>
<dbReference type="PROSITE" id="PS51202">
    <property type="entry name" value="RCK_C"/>
    <property type="match status" value="1"/>
</dbReference>
<keyword evidence="6 8" id="KW-1133">Transmembrane helix</keyword>
<evidence type="ECO:0000256" key="5">
    <source>
        <dbReference type="ARBA" id="ARBA00022692"/>
    </source>
</evidence>
<evidence type="ECO:0000256" key="7">
    <source>
        <dbReference type="ARBA" id="ARBA00023136"/>
    </source>
</evidence>
<dbReference type="InterPro" id="IPR006037">
    <property type="entry name" value="RCK_C"/>
</dbReference>
<keyword evidence="11" id="KW-1185">Reference proteome</keyword>
<evidence type="ECO:0000256" key="2">
    <source>
        <dbReference type="ARBA" id="ARBA00009854"/>
    </source>
</evidence>
<evidence type="ECO:0000256" key="4">
    <source>
        <dbReference type="ARBA" id="ARBA00022475"/>
    </source>
</evidence>
<dbReference type="EMBL" id="CP126970">
    <property type="protein sequence ID" value="WIM69371.1"/>
    <property type="molecule type" value="Genomic_DNA"/>
</dbReference>
<keyword evidence="7 8" id="KW-0472">Membrane</keyword>
<dbReference type="SUPFAM" id="SSF116726">
    <property type="entry name" value="TrkA C-terminal domain-like"/>
    <property type="match status" value="1"/>
</dbReference>